<dbReference type="Proteomes" id="UP000054771">
    <property type="component" value="Unassembled WGS sequence"/>
</dbReference>
<accession>A0A0U5GNY5</accession>
<reference evidence="2" key="1">
    <citation type="journal article" date="2016" name="Genome Announc.">
        <title>Draft genome sequences of fungus Aspergillus calidoustus.</title>
        <authorList>
            <person name="Horn F."/>
            <person name="Linde J."/>
            <person name="Mattern D.J."/>
            <person name="Walther G."/>
            <person name="Guthke R."/>
            <person name="Scherlach K."/>
            <person name="Martin K."/>
            <person name="Brakhage A.A."/>
            <person name="Petzke L."/>
            <person name="Valiante V."/>
        </authorList>
    </citation>
    <scope>NUCLEOTIDE SEQUENCE [LARGE SCALE GENOMIC DNA]</scope>
    <source>
        <strain evidence="2">SF006504</strain>
    </source>
</reference>
<dbReference type="EMBL" id="CDMC01000002">
    <property type="protein sequence ID" value="CEN60456.1"/>
    <property type="molecule type" value="Genomic_DNA"/>
</dbReference>
<protein>
    <submittedName>
        <fullName evidence="1">Uncharacterized protein</fullName>
    </submittedName>
</protein>
<sequence length="105" mass="12115">MYEALLQAKETLREIWLDICLQNLAREPAGLKWPTFTNFTALEVLHISIFLLEDFTGEPRTIRLTELLPRTLETMHIFDAAYDTLPNLLPSPPYVNILPPHTARI</sequence>
<proteinExistence type="predicted"/>
<keyword evidence="2" id="KW-1185">Reference proteome</keyword>
<gene>
    <name evidence="1" type="ORF">ASPCAL02894</name>
</gene>
<name>A0A0U5GNY5_ASPCI</name>
<evidence type="ECO:0000313" key="2">
    <source>
        <dbReference type="Proteomes" id="UP000054771"/>
    </source>
</evidence>
<evidence type="ECO:0000313" key="1">
    <source>
        <dbReference type="EMBL" id="CEN60456.1"/>
    </source>
</evidence>
<dbReference type="AlphaFoldDB" id="A0A0U5GNY5"/>
<organism evidence="1 2">
    <name type="scientific">Aspergillus calidoustus</name>
    <dbReference type="NCBI Taxonomy" id="454130"/>
    <lineage>
        <taxon>Eukaryota</taxon>
        <taxon>Fungi</taxon>
        <taxon>Dikarya</taxon>
        <taxon>Ascomycota</taxon>
        <taxon>Pezizomycotina</taxon>
        <taxon>Eurotiomycetes</taxon>
        <taxon>Eurotiomycetidae</taxon>
        <taxon>Eurotiales</taxon>
        <taxon>Aspergillaceae</taxon>
        <taxon>Aspergillus</taxon>
        <taxon>Aspergillus subgen. Nidulantes</taxon>
    </lineage>
</organism>